<feature type="non-terminal residue" evidence="2">
    <location>
        <position position="148"/>
    </location>
</feature>
<feature type="non-terminal residue" evidence="2">
    <location>
        <position position="1"/>
    </location>
</feature>
<dbReference type="PROSITE" id="PS50097">
    <property type="entry name" value="BTB"/>
    <property type="match status" value="1"/>
</dbReference>
<feature type="domain" description="BTB" evidence="1">
    <location>
        <begin position="94"/>
        <end position="148"/>
    </location>
</feature>
<proteinExistence type="predicted"/>
<dbReference type="AlphaFoldDB" id="A0AAV5TWP9"/>
<reference evidence="2" key="1">
    <citation type="submission" date="2023-10" db="EMBL/GenBank/DDBJ databases">
        <title>Genome assembly of Pristionchus species.</title>
        <authorList>
            <person name="Yoshida K."/>
            <person name="Sommer R.J."/>
        </authorList>
    </citation>
    <scope>NUCLEOTIDE SEQUENCE</scope>
    <source>
        <strain evidence="2">RS0144</strain>
    </source>
</reference>
<dbReference type="Proteomes" id="UP001432027">
    <property type="component" value="Unassembled WGS sequence"/>
</dbReference>
<dbReference type="EMBL" id="BTSX01000005">
    <property type="protein sequence ID" value="GMS98696.1"/>
    <property type="molecule type" value="Genomic_DNA"/>
</dbReference>
<evidence type="ECO:0000313" key="3">
    <source>
        <dbReference type="Proteomes" id="UP001432027"/>
    </source>
</evidence>
<keyword evidence="3" id="KW-1185">Reference proteome</keyword>
<evidence type="ECO:0000259" key="1">
    <source>
        <dbReference type="PROSITE" id="PS50097"/>
    </source>
</evidence>
<dbReference type="PANTHER" id="PTHR47022">
    <property type="entry name" value="BTB AND MATH DOMAIN-CONTAINING PROTEIN 36-RELATED"/>
    <property type="match status" value="1"/>
</dbReference>
<protein>
    <recommendedName>
        <fullName evidence="1">BTB domain-containing protein</fullName>
    </recommendedName>
</protein>
<dbReference type="InterPro" id="IPR000210">
    <property type="entry name" value="BTB/POZ_dom"/>
</dbReference>
<sequence length="148" mass="16708">EQGGEWSCEAEISYEICPLFTFSPRKLLKFHGKTSHVLETATHVAWSELSDPNFFYFYGGNVIVNFLIKIISSERIEAAPILDVSKFPSSVESHNVTLAIGDQKVKVSKDFLTNHSPVLTAMLYGNFAENGKEEVELKDIIYEEFIDL</sequence>
<evidence type="ECO:0000313" key="2">
    <source>
        <dbReference type="EMBL" id="GMS98696.1"/>
    </source>
</evidence>
<comment type="caution">
    <text evidence="2">The sequence shown here is derived from an EMBL/GenBank/DDBJ whole genome shotgun (WGS) entry which is preliminary data.</text>
</comment>
<dbReference type="SUPFAM" id="SSF54695">
    <property type="entry name" value="POZ domain"/>
    <property type="match status" value="1"/>
</dbReference>
<dbReference type="Pfam" id="PF00651">
    <property type="entry name" value="BTB"/>
    <property type="match status" value="1"/>
</dbReference>
<dbReference type="Gene3D" id="3.30.710.10">
    <property type="entry name" value="Potassium Channel Kv1.1, Chain A"/>
    <property type="match status" value="1"/>
</dbReference>
<name>A0AAV5TWP9_9BILA</name>
<dbReference type="PANTHER" id="PTHR47022:SF1">
    <property type="entry name" value="BTB AND MATH DOMAIN-CONTAINING PROTEIN 36-RELATED"/>
    <property type="match status" value="1"/>
</dbReference>
<dbReference type="InterPro" id="IPR011333">
    <property type="entry name" value="SKP1/BTB/POZ_sf"/>
</dbReference>
<organism evidence="2 3">
    <name type="scientific">Pristionchus entomophagus</name>
    <dbReference type="NCBI Taxonomy" id="358040"/>
    <lineage>
        <taxon>Eukaryota</taxon>
        <taxon>Metazoa</taxon>
        <taxon>Ecdysozoa</taxon>
        <taxon>Nematoda</taxon>
        <taxon>Chromadorea</taxon>
        <taxon>Rhabditida</taxon>
        <taxon>Rhabditina</taxon>
        <taxon>Diplogasteromorpha</taxon>
        <taxon>Diplogasteroidea</taxon>
        <taxon>Neodiplogasteridae</taxon>
        <taxon>Pristionchus</taxon>
    </lineage>
</organism>
<gene>
    <name evidence="2" type="ORF">PENTCL1PPCAC_20871</name>
</gene>
<accession>A0AAV5TWP9</accession>